<keyword evidence="3" id="KW-0560">Oxidoreductase</keyword>
<evidence type="ECO:0000313" key="7">
    <source>
        <dbReference type="Proteomes" id="UP001295423"/>
    </source>
</evidence>
<dbReference type="Proteomes" id="UP001295423">
    <property type="component" value="Unassembled WGS sequence"/>
</dbReference>
<keyword evidence="7" id="KW-1185">Reference proteome</keyword>
<keyword evidence="2" id="KW-0285">Flavoprotein</keyword>
<dbReference type="PRINTS" id="PR00469">
    <property type="entry name" value="PNDRDTASEII"/>
</dbReference>
<evidence type="ECO:0000256" key="4">
    <source>
        <dbReference type="SAM" id="SignalP"/>
    </source>
</evidence>
<dbReference type="GO" id="GO:0016491">
    <property type="term" value="F:oxidoreductase activity"/>
    <property type="evidence" value="ECO:0007669"/>
    <property type="project" value="UniProtKB-KW"/>
</dbReference>
<accession>A0AAD2FYK6</accession>
<name>A0AAD2FYK6_9STRA</name>
<organism evidence="6 7">
    <name type="scientific">Cylindrotheca closterium</name>
    <dbReference type="NCBI Taxonomy" id="2856"/>
    <lineage>
        <taxon>Eukaryota</taxon>
        <taxon>Sar</taxon>
        <taxon>Stramenopiles</taxon>
        <taxon>Ochrophyta</taxon>
        <taxon>Bacillariophyta</taxon>
        <taxon>Bacillariophyceae</taxon>
        <taxon>Bacillariophycidae</taxon>
        <taxon>Bacillariales</taxon>
        <taxon>Bacillariaceae</taxon>
        <taxon>Cylindrotheca</taxon>
    </lineage>
</organism>
<dbReference type="EMBL" id="CAKOGP040001869">
    <property type="protein sequence ID" value="CAJ1954765.1"/>
    <property type="molecule type" value="Genomic_DNA"/>
</dbReference>
<feature type="chain" id="PRO_5042151343" description="FAD/NAD(P)-binding domain-containing protein" evidence="4">
    <location>
        <begin position="19"/>
        <end position="385"/>
    </location>
</feature>
<evidence type="ECO:0000259" key="5">
    <source>
        <dbReference type="Pfam" id="PF07992"/>
    </source>
</evidence>
<feature type="signal peptide" evidence="4">
    <location>
        <begin position="1"/>
        <end position="18"/>
    </location>
</feature>
<comment type="caution">
    <text evidence="6">The sequence shown here is derived from an EMBL/GenBank/DDBJ whole genome shotgun (WGS) entry which is preliminary data.</text>
</comment>
<dbReference type="InterPro" id="IPR036188">
    <property type="entry name" value="FAD/NAD-bd_sf"/>
</dbReference>
<dbReference type="PRINTS" id="PR00368">
    <property type="entry name" value="FADPNR"/>
</dbReference>
<dbReference type="PANTHER" id="PTHR48105">
    <property type="entry name" value="THIOREDOXIN REDUCTASE 1-RELATED-RELATED"/>
    <property type="match status" value="1"/>
</dbReference>
<evidence type="ECO:0000256" key="2">
    <source>
        <dbReference type="ARBA" id="ARBA00022630"/>
    </source>
</evidence>
<evidence type="ECO:0000256" key="3">
    <source>
        <dbReference type="ARBA" id="ARBA00023002"/>
    </source>
</evidence>
<keyword evidence="4" id="KW-0732">Signal</keyword>
<gene>
    <name evidence="6" type="ORF">CYCCA115_LOCUS15357</name>
</gene>
<feature type="domain" description="FAD/NAD(P)-binding" evidence="5">
    <location>
        <begin position="65"/>
        <end position="361"/>
    </location>
</feature>
<dbReference type="InterPro" id="IPR050097">
    <property type="entry name" value="Ferredoxin-NADP_redctase_2"/>
</dbReference>
<dbReference type="Gene3D" id="3.50.50.60">
    <property type="entry name" value="FAD/NAD(P)-binding domain"/>
    <property type="match status" value="2"/>
</dbReference>
<proteinExistence type="inferred from homology"/>
<comment type="similarity">
    <text evidence="1">Belongs to the class-II pyridine nucleotide-disulfide oxidoreductase family.</text>
</comment>
<dbReference type="Pfam" id="PF07992">
    <property type="entry name" value="Pyr_redox_2"/>
    <property type="match status" value="1"/>
</dbReference>
<sequence>MSFTRIIPIYMLLAAASAFVSPISSRTGLNTILVNPAQDQQQQQSYPTADTARYMMGEMETIECDVAIVGGGPAGCTCALYTSRASLKTVILDKNPAVGALAITSHIANYPGVDGSMTGQELLDQMRKQAEDYGTEYRRSQVFMIDCEDGDGQDYGKTVYTPEAIIKARSLVLATGAMGRTAPPYPGEEQYLGQGVSYCATCDGAFYQGSEVAVVGMNLEAIEEAMFLTKFAGTVHWITAGKIRPELAEVEEELMSRKNVKQWQFTKLLSVEGDASGVTGLSIQRKDSEEPEILPVEGAFIYAVGGGSKPITDFIQNKVEFEEGGGVKVDENMETSVKGVFAIGDIRNTSFKQVVVAASDGCIAAMSIDKYLNARNKIKVDWIHQ</sequence>
<dbReference type="SUPFAM" id="SSF51905">
    <property type="entry name" value="FAD/NAD(P)-binding domain"/>
    <property type="match status" value="1"/>
</dbReference>
<protein>
    <recommendedName>
        <fullName evidence="5">FAD/NAD(P)-binding domain-containing protein</fullName>
    </recommendedName>
</protein>
<dbReference type="InterPro" id="IPR023753">
    <property type="entry name" value="FAD/NAD-binding_dom"/>
</dbReference>
<dbReference type="AlphaFoldDB" id="A0AAD2FYK6"/>
<reference evidence="6" key="1">
    <citation type="submission" date="2023-08" db="EMBL/GenBank/DDBJ databases">
        <authorList>
            <person name="Audoor S."/>
            <person name="Bilcke G."/>
        </authorList>
    </citation>
    <scope>NUCLEOTIDE SEQUENCE</scope>
</reference>
<dbReference type="GO" id="GO:0097237">
    <property type="term" value="P:cellular response to toxic substance"/>
    <property type="evidence" value="ECO:0007669"/>
    <property type="project" value="UniProtKB-ARBA"/>
</dbReference>
<evidence type="ECO:0000256" key="1">
    <source>
        <dbReference type="ARBA" id="ARBA00009333"/>
    </source>
</evidence>
<evidence type="ECO:0000313" key="6">
    <source>
        <dbReference type="EMBL" id="CAJ1954765.1"/>
    </source>
</evidence>